<dbReference type="EnsemblMetazoa" id="G13355.1">
    <property type="protein sequence ID" value="G13355.1:cds"/>
    <property type="gene ID" value="G13355"/>
</dbReference>
<protein>
    <recommendedName>
        <fullName evidence="3">Reverse transcriptase domain-containing protein</fullName>
    </recommendedName>
</protein>
<name>A0A8W8ICK1_MAGGI</name>
<accession>A0A8W8ICK1</accession>
<evidence type="ECO:0000313" key="1">
    <source>
        <dbReference type="EnsemblMetazoa" id="G13355.1:cds"/>
    </source>
</evidence>
<evidence type="ECO:0008006" key="3">
    <source>
        <dbReference type="Google" id="ProtNLM"/>
    </source>
</evidence>
<organism evidence="1 2">
    <name type="scientific">Magallana gigas</name>
    <name type="common">Pacific oyster</name>
    <name type="synonym">Crassostrea gigas</name>
    <dbReference type="NCBI Taxonomy" id="29159"/>
    <lineage>
        <taxon>Eukaryota</taxon>
        <taxon>Metazoa</taxon>
        <taxon>Spiralia</taxon>
        <taxon>Lophotrochozoa</taxon>
        <taxon>Mollusca</taxon>
        <taxon>Bivalvia</taxon>
        <taxon>Autobranchia</taxon>
        <taxon>Pteriomorphia</taxon>
        <taxon>Ostreida</taxon>
        <taxon>Ostreoidea</taxon>
        <taxon>Ostreidae</taxon>
        <taxon>Magallana</taxon>
    </lineage>
</organism>
<dbReference type="PANTHER" id="PTHR19446">
    <property type="entry name" value="REVERSE TRANSCRIPTASES"/>
    <property type="match status" value="1"/>
</dbReference>
<dbReference type="Proteomes" id="UP000005408">
    <property type="component" value="Unassembled WGS sequence"/>
</dbReference>
<evidence type="ECO:0000313" key="2">
    <source>
        <dbReference type="Proteomes" id="UP000005408"/>
    </source>
</evidence>
<keyword evidence="2" id="KW-1185">Reference proteome</keyword>
<dbReference type="AlphaFoldDB" id="A0A8W8ICK1"/>
<sequence length="172" mass="19763">MERWVEHYTDLYSTQNTVTVSALDAIECLPTMDELDVEPTLEELSKAIDNLASGKAPGKDRIPPDLLKHCKSSLLSPLHKVLCECWEDGSVPQDMRLQKLADRVYPESQCGFRSKRSTIDIFFSLRQLQEKCREQQMPLYISFIDLTKAFDLVSRDGLFKIPPKKLDAHQNY</sequence>
<proteinExistence type="predicted"/>
<reference evidence="1" key="1">
    <citation type="submission" date="2022-08" db="UniProtKB">
        <authorList>
            <consortium name="EnsemblMetazoa"/>
        </authorList>
    </citation>
    <scope>IDENTIFICATION</scope>
    <source>
        <strain evidence="1">05x7-T-G4-1.051#20</strain>
    </source>
</reference>